<sequence>MDKQPPAFFPTRYWHKEVGKHQGEDLVTCDLCPHHCHLREGKRGICYVRMNHQGKIVLTSYGHSSGFCIDPIEKKPLNHFYPGSRVMSFGTAGCNLSCQFCQNWEISKSREIDTLCDTAMPEQLARVAKEQGCKSIAFTYNDPVIFMEYAIDVAIVAKALGLKSVAVSAGYMCDQPRVEFYRHMDAANIDLKGFTEAFYHKICHGQLQPVLDTLLYLKHHTSVWLEITTLLIPGENDSDQELHKMCQWIAENLGLNVPLHFSAFHPDFKMMDKESTPLATLLRARKIALSYGLHHVYCGNVHDSKSDSTYCPHCQDLLIERDWYQLGQYNLDEFGHCLNCGELLAGRFARTKENFGRRRVPVKIG</sequence>
<dbReference type="CDD" id="cd01335">
    <property type="entry name" value="Radical_SAM"/>
    <property type="match status" value="1"/>
</dbReference>
<dbReference type="SUPFAM" id="SSF102114">
    <property type="entry name" value="Radical SAM enzymes"/>
    <property type="match status" value="1"/>
</dbReference>
<dbReference type="AlphaFoldDB" id="A1SUZ7"/>
<dbReference type="HOGENOM" id="CLU_044176_1_0_6"/>
<dbReference type="InterPro" id="IPR034457">
    <property type="entry name" value="Organic_radical-activating"/>
</dbReference>
<dbReference type="InterPro" id="IPR007197">
    <property type="entry name" value="rSAM"/>
</dbReference>
<dbReference type="InterPro" id="IPR016431">
    <property type="entry name" value="Pyrv-formate_lyase-activ_prd"/>
</dbReference>
<keyword evidence="10" id="KW-1185">Reference proteome</keyword>
<evidence type="ECO:0000256" key="2">
    <source>
        <dbReference type="ARBA" id="ARBA00022526"/>
    </source>
</evidence>
<dbReference type="Pfam" id="PF04055">
    <property type="entry name" value="Radical_SAM"/>
    <property type="match status" value="1"/>
</dbReference>
<gene>
    <name evidence="9" type="ordered locus">Ping_1497</name>
</gene>
<dbReference type="InterPro" id="IPR013785">
    <property type="entry name" value="Aldolase_TIM"/>
</dbReference>
<dbReference type="GO" id="GO:0003824">
    <property type="term" value="F:catalytic activity"/>
    <property type="evidence" value="ECO:0007669"/>
    <property type="project" value="InterPro"/>
</dbReference>
<keyword evidence="5 7" id="KW-0408">Iron</keyword>
<proteinExistence type="predicted"/>
<evidence type="ECO:0000256" key="4">
    <source>
        <dbReference type="ARBA" id="ARBA00022723"/>
    </source>
</evidence>
<dbReference type="PIRSF" id="PIRSF004869">
    <property type="entry name" value="PflX_prd"/>
    <property type="match status" value="1"/>
</dbReference>
<keyword evidence="2" id="KW-0119">Carbohydrate metabolism</keyword>
<keyword evidence="4 7" id="KW-0479">Metal-binding</keyword>
<dbReference type="GO" id="GO:0051539">
    <property type="term" value="F:4 iron, 4 sulfur cluster binding"/>
    <property type="evidence" value="ECO:0007669"/>
    <property type="project" value="UniProtKB-KW"/>
</dbReference>
<dbReference type="InterPro" id="IPR027596">
    <property type="entry name" value="AmmeMemoSam_rS"/>
</dbReference>
<comment type="cofactor">
    <cofactor evidence="7">
        <name>[4Fe-4S] cluster</name>
        <dbReference type="ChEBI" id="CHEBI:49883"/>
    </cofactor>
    <text evidence="7">Binds 1 [4Fe-4S] cluster. The cluster is coordinated with 3 cysteines and an exchangeable S-adenosyl-L-methionine.</text>
</comment>
<dbReference type="GO" id="GO:0006006">
    <property type="term" value="P:glucose metabolic process"/>
    <property type="evidence" value="ECO:0007669"/>
    <property type="project" value="UniProtKB-KW"/>
</dbReference>
<evidence type="ECO:0000256" key="6">
    <source>
        <dbReference type="ARBA" id="ARBA00023014"/>
    </source>
</evidence>
<feature type="binding site" evidence="7">
    <location>
        <position position="94"/>
    </location>
    <ligand>
        <name>[4Fe-4S] cluster</name>
        <dbReference type="ChEBI" id="CHEBI:49883"/>
        <note>4Fe-4S-S-AdoMet</note>
    </ligand>
</feature>
<dbReference type="eggNOG" id="COG1180">
    <property type="taxonomic scope" value="Bacteria"/>
</dbReference>
<keyword evidence="3 7" id="KW-0949">S-adenosyl-L-methionine</keyword>
<dbReference type="Proteomes" id="UP000000639">
    <property type="component" value="Chromosome"/>
</dbReference>
<dbReference type="SFLD" id="SFLDG01101">
    <property type="entry name" value="Uncharacterised_Radical_SAM_Su"/>
    <property type="match status" value="1"/>
</dbReference>
<evidence type="ECO:0000259" key="8">
    <source>
        <dbReference type="PROSITE" id="PS51918"/>
    </source>
</evidence>
<dbReference type="NCBIfam" id="TIGR04337">
    <property type="entry name" value="AmmeMemoSam_rS"/>
    <property type="match status" value="1"/>
</dbReference>
<dbReference type="KEGG" id="pin:Ping_1497"/>
<dbReference type="STRING" id="357804.Ping_1497"/>
<feature type="binding site" evidence="7">
    <location>
        <position position="101"/>
    </location>
    <ligand>
        <name>[4Fe-4S] cluster</name>
        <dbReference type="ChEBI" id="CHEBI:49883"/>
        <note>4Fe-4S-S-AdoMet</note>
    </ligand>
</feature>
<dbReference type="OrthoDB" id="9778883at2"/>
<dbReference type="InterPro" id="IPR058240">
    <property type="entry name" value="rSAM_sf"/>
</dbReference>
<dbReference type="Gene3D" id="3.20.20.70">
    <property type="entry name" value="Aldolase class I"/>
    <property type="match status" value="1"/>
</dbReference>
<evidence type="ECO:0000313" key="9">
    <source>
        <dbReference type="EMBL" id="ABM03312.1"/>
    </source>
</evidence>
<evidence type="ECO:0000256" key="1">
    <source>
        <dbReference type="ARBA" id="ARBA00022485"/>
    </source>
</evidence>
<feature type="domain" description="Radical SAM core" evidence="8">
    <location>
        <begin position="79"/>
        <end position="294"/>
    </location>
</feature>
<dbReference type="GO" id="GO:0046872">
    <property type="term" value="F:metal ion binding"/>
    <property type="evidence" value="ECO:0007669"/>
    <property type="project" value="UniProtKB-KW"/>
</dbReference>
<evidence type="ECO:0000256" key="7">
    <source>
        <dbReference type="PIRSR" id="PIRSR004869-50"/>
    </source>
</evidence>
<name>A1SUZ7_PSYIN</name>
<dbReference type="PROSITE" id="PS51918">
    <property type="entry name" value="RADICAL_SAM"/>
    <property type="match status" value="1"/>
</dbReference>
<feature type="binding site" evidence="7">
    <location>
        <position position="98"/>
    </location>
    <ligand>
        <name>[4Fe-4S] cluster</name>
        <dbReference type="ChEBI" id="CHEBI:49883"/>
        <note>4Fe-4S-S-AdoMet</note>
    </ligand>
</feature>
<evidence type="ECO:0000256" key="3">
    <source>
        <dbReference type="ARBA" id="ARBA00022691"/>
    </source>
</evidence>
<organism evidence="9 10">
    <name type="scientific">Psychromonas ingrahamii (strain DSM 17664 / CCUG 51855 / 37)</name>
    <dbReference type="NCBI Taxonomy" id="357804"/>
    <lineage>
        <taxon>Bacteria</taxon>
        <taxon>Pseudomonadati</taxon>
        <taxon>Pseudomonadota</taxon>
        <taxon>Gammaproteobacteria</taxon>
        <taxon>Alteromonadales</taxon>
        <taxon>Psychromonadaceae</taxon>
        <taxon>Psychromonas</taxon>
    </lineage>
</organism>
<evidence type="ECO:0000256" key="5">
    <source>
        <dbReference type="ARBA" id="ARBA00023004"/>
    </source>
</evidence>
<keyword evidence="6 7" id="KW-0411">Iron-sulfur</keyword>
<keyword evidence="1" id="KW-0004">4Fe-4S</keyword>
<evidence type="ECO:0000313" key="10">
    <source>
        <dbReference type="Proteomes" id="UP000000639"/>
    </source>
</evidence>
<dbReference type="EMBL" id="CP000510">
    <property type="protein sequence ID" value="ABM03312.1"/>
    <property type="molecule type" value="Genomic_DNA"/>
</dbReference>
<reference evidence="9 10" key="1">
    <citation type="submission" date="2007-01" db="EMBL/GenBank/DDBJ databases">
        <title>Complete sequence of Psychromonas ingrahamii 37.</title>
        <authorList>
            <consortium name="US DOE Joint Genome Institute"/>
            <person name="Copeland A."/>
            <person name="Lucas S."/>
            <person name="Lapidus A."/>
            <person name="Barry K."/>
            <person name="Detter J.C."/>
            <person name="Glavina del Rio T."/>
            <person name="Hammon N."/>
            <person name="Israni S."/>
            <person name="Dalin E."/>
            <person name="Tice H."/>
            <person name="Pitluck S."/>
            <person name="Thompson L.S."/>
            <person name="Brettin T."/>
            <person name="Bruce D."/>
            <person name="Han C."/>
            <person name="Tapia R."/>
            <person name="Schmutz J."/>
            <person name="Larimer F."/>
            <person name="Land M."/>
            <person name="Hauser L."/>
            <person name="Kyrpides N."/>
            <person name="Ivanova N."/>
            <person name="Staley J."/>
            <person name="Richardson P."/>
        </authorList>
    </citation>
    <scope>NUCLEOTIDE SEQUENCE [LARGE SCALE GENOMIC DNA]</scope>
    <source>
        <strain evidence="9 10">37</strain>
    </source>
</reference>
<dbReference type="PANTHER" id="PTHR30352">
    <property type="entry name" value="PYRUVATE FORMATE-LYASE-ACTIVATING ENZYME"/>
    <property type="match status" value="1"/>
</dbReference>
<keyword evidence="2" id="KW-0313">Glucose metabolism</keyword>
<dbReference type="SFLD" id="SFLDS00029">
    <property type="entry name" value="Radical_SAM"/>
    <property type="match status" value="1"/>
</dbReference>
<dbReference type="PANTHER" id="PTHR30352:SF5">
    <property type="entry name" value="PYRUVATE FORMATE-LYASE 1-ACTIVATING ENZYME"/>
    <property type="match status" value="1"/>
</dbReference>
<protein>
    <submittedName>
        <fullName evidence="9">Radical SAM domain protein</fullName>
    </submittedName>
</protein>
<accession>A1SUZ7</accession>
<dbReference type="RefSeq" id="WP_011769872.1">
    <property type="nucleotide sequence ID" value="NC_008709.1"/>
</dbReference>